<dbReference type="EMBL" id="PYLZ01000003">
    <property type="protein sequence ID" value="PSW25538.1"/>
    <property type="molecule type" value="Genomic_DNA"/>
</dbReference>
<dbReference type="PANTHER" id="PTHR43110">
    <property type="entry name" value="THIOL PEROXIDASE"/>
    <property type="match status" value="1"/>
</dbReference>
<comment type="caution">
    <text evidence="4">The sequence shown here is derived from an EMBL/GenBank/DDBJ whole genome shotgun (WGS) entry which is preliminary data.</text>
</comment>
<dbReference type="CDD" id="cd03014">
    <property type="entry name" value="PRX_Atyp2cys"/>
    <property type="match status" value="1"/>
</dbReference>
<proteinExistence type="predicted"/>
<dbReference type="RefSeq" id="WP_107302603.1">
    <property type="nucleotide sequence ID" value="NZ_AP024853.1"/>
</dbReference>
<keyword evidence="4" id="KW-0575">Peroxidase</keyword>
<evidence type="ECO:0000256" key="2">
    <source>
        <dbReference type="ARBA" id="ARBA00023284"/>
    </source>
</evidence>
<keyword evidence="4" id="KW-0560">Oxidoreductase</keyword>
<evidence type="ECO:0000259" key="3">
    <source>
        <dbReference type="Pfam" id="PF08534"/>
    </source>
</evidence>
<organism evidence="4 5">
    <name type="scientific">Photobacterium swingsii</name>
    <dbReference type="NCBI Taxonomy" id="680026"/>
    <lineage>
        <taxon>Bacteria</taxon>
        <taxon>Pseudomonadati</taxon>
        <taxon>Pseudomonadota</taxon>
        <taxon>Gammaproteobacteria</taxon>
        <taxon>Vibrionales</taxon>
        <taxon>Vibrionaceae</taxon>
        <taxon>Photobacterium</taxon>
    </lineage>
</organism>
<dbReference type="PANTHER" id="PTHR43110:SF1">
    <property type="entry name" value="THIOL PEROXIDASE"/>
    <property type="match status" value="1"/>
</dbReference>
<dbReference type="InterPro" id="IPR002065">
    <property type="entry name" value="TPX"/>
</dbReference>
<name>A0A2T3P9N3_9GAMM</name>
<dbReference type="SUPFAM" id="SSF52833">
    <property type="entry name" value="Thioredoxin-like"/>
    <property type="match status" value="1"/>
</dbReference>
<dbReference type="NCBIfam" id="NF001808">
    <property type="entry name" value="PRK00522.1"/>
    <property type="match status" value="1"/>
</dbReference>
<gene>
    <name evidence="4" type="ORF">C9I94_07805</name>
</gene>
<evidence type="ECO:0000313" key="5">
    <source>
        <dbReference type="Proteomes" id="UP000240481"/>
    </source>
</evidence>
<keyword evidence="1" id="KW-1015">Disulfide bond</keyword>
<evidence type="ECO:0000256" key="1">
    <source>
        <dbReference type="ARBA" id="ARBA00023157"/>
    </source>
</evidence>
<feature type="domain" description="Redoxin" evidence="3">
    <location>
        <begin position="19"/>
        <end position="150"/>
    </location>
</feature>
<accession>A0A2T3P9N3</accession>
<dbReference type="OrthoDB" id="9781543at2"/>
<dbReference type="InterPro" id="IPR013740">
    <property type="entry name" value="Redoxin"/>
</dbReference>
<keyword evidence="5" id="KW-1185">Reference proteome</keyword>
<dbReference type="InterPro" id="IPR050455">
    <property type="entry name" value="Tpx_Peroxidase_subfamily"/>
</dbReference>
<protein>
    <submittedName>
        <fullName evidence="4">Thiol peroxidase</fullName>
    </submittedName>
</protein>
<keyword evidence="2" id="KW-0676">Redox-active center</keyword>
<dbReference type="GO" id="GO:0008379">
    <property type="term" value="F:thioredoxin peroxidase activity"/>
    <property type="evidence" value="ECO:0007669"/>
    <property type="project" value="InterPro"/>
</dbReference>
<dbReference type="AlphaFoldDB" id="A0A2T3P9N3"/>
<sequence>MNTIQFQQQSIPVLGAFLKKGDKARKFELLTDNLSPITNDNFMGKNVILNIFLSIDTQLCANSVREFNRLVARVPNTEVLCISIDTPFAMVRFCEMEGLDYVTTASCFRSPSFQFDYGVQLSDSILEGFTARAVVCLNTVGVVVHSELAHDLAAPIDYQKAIQCFK</sequence>
<reference evidence="4 5" key="1">
    <citation type="submission" date="2018-01" db="EMBL/GenBank/DDBJ databases">
        <title>Whole genome sequencing of Histamine producing bacteria.</title>
        <authorList>
            <person name="Butler K."/>
        </authorList>
    </citation>
    <scope>NUCLEOTIDE SEQUENCE [LARGE SCALE GENOMIC DNA]</scope>
    <source>
        <strain evidence="4 5">DSM 24669</strain>
    </source>
</reference>
<evidence type="ECO:0000313" key="4">
    <source>
        <dbReference type="EMBL" id="PSW25538.1"/>
    </source>
</evidence>
<dbReference type="Pfam" id="PF08534">
    <property type="entry name" value="Redoxin"/>
    <property type="match status" value="1"/>
</dbReference>
<dbReference type="Proteomes" id="UP000240481">
    <property type="component" value="Unassembled WGS sequence"/>
</dbReference>
<dbReference type="Gene3D" id="3.40.30.10">
    <property type="entry name" value="Glutaredoxin"/>
    <property type="match status" value="1"/>
</dbReference>
<dbReference type="InterPro" id="IPR036249">
    <property type="entry name" value="Thioredoxin-like_sf"/>
</dbReference>